<comment type="cofactor">
    <cofactor evidence="2">
        <name>Fe cation</name>
        <dbReference type="ChEBI" id="CHEBI:24875"/>
    </cofactor>
    <text evidence="2">Binds 1 Fe cation per subunit.</text>
</comment>
<dbReference type="OrthoDB" id="9780903at2"/>
<feature type="binding site" evidence="2">
    <location>
        <position position="59"/>
    </location>
    <ligand>
        <name>Fe cation</name>
        <dbReference type="ChEBI" id="CHEBI:24875"/>
    </ligand>
</feature>
<evidence type="ECO:0000259" key="5">
    <source>
        <dbReference type="Pfam" id="PF17954"/>
    </source>
</evidence>
<keyword evidence="2" id="KW-0479">Metal-binding</keyword>
<dbReference type="GO" id="GO:0046872">
    <property type="term" value="F:metal ion binding"/>
    <property type="evidence" value="ECO:0007669"/>
    <property type="project" value="UniProtKB-KW"/>
</dbReference>
<dbReference type="EMBL" id="CP039852">
    <property type="protein sequence ID" value="QCZ93423.1"/>
    <property type="molecule type" value="Genomic_DNA"/>
</dbReference>
<dbReference type="RefSeq" id="WP_139756167.1">
    <property type="nucleotide sequence ID" value="NZ_CP039852.1"/>
</dbReference>
<dbReference type="InterPro" id="IPR011051">
    <property type="entry name" value="RmlC_Cupin_sf"/>
</dbReference>
<feature type="binding site" evidence="2">
    <location>
        <position position="101"/>
    </location>
    <ligand>
        <name>Fe cation</name>
        <dbReference type="ChEBI" id="CHEBI:24875"/>
    </ligand>
</feature>
<dbReference type="SUPFAM" id="SSF51182">
    <property type="entry name" value="RmlC-like cupins"/>
    <property type="match status" value="1"/>
</dbReference>
<dbReference type="KEGG" id="salk:FBQ74_07960"/>
<dbReference type="InterPro" id="IPR041602">
    <property type="entry name" value="Quercetinase_C"/>
</dbReference>
<dbReference type="Pfam" id="PF02678">
    <property type="entry name" value="Pirin"/>
    <property type="match status" value="1"/>
</dbReference>
<reference evidence="6 7" key="1">
    <citation type="submission" date="2019-04" db="EMBL/GenBank/DDBJ databases">
        <title>Salinimonas iocasae sp. nov., a halophilic bacterium isolated from the outer tube casing of tubeworms in Okinawa Trough.</title>
        <authorList>
            <person name="Zhang H."/>
            <person name="Wang H."/>
            <person name="Li C."/>
        </authorList>
    </citation>
    <scope>NUCLEOTIDE SEQUENCE [LARGE SCALE GENOMIC DNA]</scope>
    <source>
        <strain evidence="6 7">KX18D6</strain>
    </source>
</reference>
<dbReference type="InterPro" id="IPR012093">
    <property type="entry name" value="Pirin"/>
</dbReference>
<evidence type="ECO:0000256" key="3">
    <source>
        <dbReference type="RuleBase" id="RU003457"/>
    </source>
</evidence>
<feature type="domain" description="Quercetin 2,3-dioxygenase C-terminal cupin" evidence="5">
    <location>
        <begin position="144"/>
        <end position="227"/>
    </location>
</feature>
<proteinExistence type="inferred from homology"/>
<dbReference type="AlphaFoldDB" id="A0A5B7YDS2"/>
<protein>
    <submittedName>
        <fullName evidence="6">Pirin family protein</fullName>
    </submittedName>
</protein>
<feature type="binding site" evidence="2">
    <location>
        <position position="57"/>
    </location>
    <ligand>
        <name>Fe cation</name>
        <dbReference type="ChEBI" id="CHEBI:24875"/>
    </ligand>
</feature>
<dbReference type="Gene3D" id="2.60.120.10">
    <property type="entry name" value="Jelly Rolls"/>
    <property type="match status" value="2"/>
</dbReference>
<keyword evidence="2" id="KW-0408">Iron</keyword>
<dbReference type="Proteomes" id="UP000304912">
    <property type="component" value="Chromosome"/>
</dbReference>
<evidence type="ECO:0000256" key="1">
    <source>
        <dbReference type="ARBA" id="ARBA00008416"/>
    </source>
</evidence>
<evidence type="ECO:0000313" key="7">
    <source>
        <dbReference type="Proteomes" id="UP000304912"/>
    </source>
</evidence>
<gene>
    <name evidence="6" type="ORF">FBQ74_07960</name>
</gene>
<evidence type="ECO:0000259" key="4">
    <source>
        <dbReference type="Pfam" id="PF02678"/>
    </source>
</evidence>
<keyword evidence="7" id="KW-1185">Reference proteome</keyword>
<accession>A0A5B7YDS2</accession>
<name>A0A5B7YDS2_9ALTE</name>
<dbReference type="CDD" id="cd02910">
    <property type="entry name" value="cupin_Yhhw_N"/>
    <property type="match status" value="1"/>
</dbReference>
<dbReference type="InterPro" id="IPR014710">
    <property type="entry name" value="RmlC-like_jellyroll"/>
</dbReference>
<feature type="domain" description="Pirin N-terminal" evidence="4">
    <location>
        <begin position="8"/>
        <end position="119"/>
    </location>
</feature>
<organism evidence="6 7">
    <name type="scientific">Salinimonas iocasae</name>
    <dbReference type="NCBI Taxonomy" id="2572577"/>
    <lineage>
        <taxon>Bacteria</taxon>
        <taxon>Pseudomonadati</taxon>
        <taxon>Pseudomonadota</taxon>
        <taxon>Gammaproteobacteria</taxon>
        <taxon>Alteromonadales</taxon>
        <taxon>Alteromonadaceae</taxon>
        <taxon>Alteromonas/Salinimonas group</taxon>
        <taxon>Salinimonas</taxon>
    </lineage>
</organism>
<dbReference type="PANTHER" id="PTHR43212">
    <property type="entry name" value="QUERCETIN 2,3-DIOXYGENASE"/>
    <property type="match status" value="1"/>
</dbReference>
<dbReference type="Pfam" id="PF17954">
    <property type="entry name" value="Pirin_C_2"/>
    <property type="match status" value="1"/>
</dbReference>
<evidence type="ECO:0000313" key="6">
    <source>
        <dbReference type="EMBL" id="QCZ93423.1"/>
    </source>
</evidence>
<comment type="similarity">
    <text evidence="1 3">Belongs to the pirin family.</text>
</comment>
<dbReference type="PIRSF" id="PIRSF006232">
    <property type="entry name" value="Pirin"/>
    <property type="match status" value="1"/>
</dbReference>
<dbReference type="PANTHER" id="PTHR43212:SF3">
    <property type="entry name" value="QUERCETIN 2,3-DIOXYGENASE"/>
    <property type="match status" value="1"/>
</dbReference>
<evidence type="ECO:0000256" key="2">
    <source>
        <dbReference type="PIRSR" id="PIRSR006232-1"/>
    </source>
</evidence>
<feature type="binding site" evidence="2">
    <location>
        <position position="103"/>
    </location>
    <ligand>
        <name>Fe cation</name>
        <dbReference type="ChEBI" id="CHEBI:24875"/>
    </ligand>
</feature>
<dbReference type="InterPro" id="IPR003829">
    <property type="entry name" value="Pirin_N_dom"/>
</dbReference>
<sequence>MEYVRRSESRGNVEIDWLKSRHSFSFGHYYDPAHTGFSVLRVINDDIVKPGYGFDTHGHRDMEIITYIIEGELEHKDSQGNQAIIPVGDIQRMSAGKGILHSEFNPSDTVPTHLLQIWIMPKEQGIRPSYAQKTIAQTDKLSPIVTPEGSDTAISINQDVTLYKMVLEAGDEITIPVEGRSGYLHLIKGQLSANEHVFSDGDGYGVYQADEVTFRATDRIEALWFDLPPIGQ</sequence>